<dbReference type="AlphaFoldDB" id="A0A9W9A6H3"/>
<comment type="caution">
    <text evidence="3">The sequence shown here is derived from an EMBL/GenBank/DDBJ whole genome shotgun (WGS) entry which is preliminary data.</text>
</comment>
<evidence type="ECO:0000313" key="3">
    <source>
        <dbReference type="EMBL" id="KAJ4474671.1"/>
    </source>
</evidence>
<dbReference type="Proteomes" id="UP001150238">
    <property type="component" value="Unassembled WGS sequence"/>
</dbReference>
<sequence length="130" mass="14786">MIVAFVAVICIQRQSKSRKLEDSSESESPRTPTRTPAALSTGLPPLTQRQQLLEEEAGRLRHQIMSMVNSALSRSDQGPTAQNFQSENHQMAAEMERMRRQIEMLEQDRDSSWARGLSDEPPSYIASIWR</sequence>
<protein>
    <submittedName>
        <fullName evidence="3">Uncharacterized protein</fullName>
    </submittedName>
</protein>
<organism evidence="3 4">
    <name type="scientific">Lentinula lateritia</name>
    <dbReference type="NCBI Taxonomy" id="40482"/>
    <lineage>
        <taxon>Eukaryota</taxon>
        <taxon>Fungi</taxon>
        <taxon>Dikarya</taxon>
        <taxon>Basidiomycota</taxon>
        <taxon>Agaricomycotina</taxon>
        <taxon>Agaricomycetes</taxon>
        <taxon>Agaricomycetidae</taxon>
        <taxon>Agaricales</taxon>
        <taxon>Marasmiineae</taxon>
        <taxon>Omphalotaceae</taxon>
        <taxon>Lentinula</taxon>
    </lineage>
</organism>
<feature type="region of interest" description="Disordered" evidence="2">
    <location>
        <begin position="16"/>
        <end position="46"/>
    </location>
</feature>
<feature type="coiled-coil region" evidence="1">
    <location>
        <begin position="81"/>
        <end position="108"/>
    </location>
</feature>
<accession>A0A9W9A6H3</accession>
<evidence type="ECO:0000313" key="4">
    <source>
        <dbReference type="Proteomes" id="UP001150238"/>
    </source>
</evidence>
<reference evidence="3" key="2">
    <citation type="journal article" date="2023" name="Proc. Natl. Acad. Sci. U.S.A.">
        <title>A global phylogenomic analysis of the shiitake genus Lentinula.</title>
        <authorList>
            <person name="Sierra-Patev S."/>
            <person name="Min B."/>
            <person name="Naranjo-Ortiz M."/>
            <person name="Looney B."/>
            <person name="Konkel Z."/>
            <person name="Slot J.C."/>
            <person name="Sakamoto Y."/>
            <person name="Steenwyk J.L."/>
            <person name="Rokas A."/>
            <person name="Carro J."/>
            <person name="Camarero S."/>
            <person name="Ferreira P."/>
            <person name="Molpeceres G."/>
            <person name="Ruiz-Duenas F.J."/>
            <person name="Serrano A."/>
            <person name="Henrissat B."/>
            <person name="Drula E."/>
            <person name="Hughes K.W."/>
            <person name="Mata J.L."/>
            <person name="Ishikawa N.K."/>
            <person name="Vargas-Isla R."/>
            <person name="Ushijima S."/>
            <person name="Smith C.A."/>
            <person name="Donoghue J."/>
            <person name="Ahrendt S."/>
            <person name="Andreopoulos W."/>
            <person name="He G."/>
            <person name="LaButti K."/>
            <person name="Lipzen A."/>
            <person name="Ng V."/>
            <person name="Riley R."/>
            <person name="Sandor L."/>
            <person name="Barry K."/>
            <person name="Martinez A.T."/>
            <person name="Xiao Y."/>
            <person name="Gibbons J.G."/>
            <person name="Terashima K."/>
            <person name="Grigoriev I.V."/>
            <person name="Hibbett D."/>
        </authorList>
    </citation>
    <scope>NUCLEOTIDE SEQUENCE</scope>
    <source>
        <strain evidence="3">Sp2 HRB7682 ss15</strain>
    </source>
</reference>
<name>A0A9W9A6H3_9AGAR</name>
<evidence type="ECO:0000256" key="2">
    <source>
        <dbReference type="SAM" id="MobiDB-lite"/>
    </source>
</evidence>
<keyword evidence="1" id="KW-0175">Coiled coil</keyword>
<gene>
    <name evidence="3" type="ORF">C8J55DRAFT_130200</name>
</gene>
<evidence type="ECO:0000256" key="1">
    <source>
        <dbReference type="SAM" id="Coils"/>
    </source>
</evidence>
<reference evidence="3" key="1">
    <citation type="submission" date="2022-08" db="EMBL/GenBank/DDBJ databases">
        <authorList>
            <consortium name="DOE Joint Genome Institute"/>
            <person name="Min B."/>
            <person name="Riley R."/>
            <person name="Sierra-Patev S."/>
            <person name="Naranjo-Ortiz M."/>
            <person name="Looney B."/>
            <person name="Konkel Z."/>
            <person name="Slot J.C."/>
            <person name="Sakamoto Y."/>
            <person name="Steenwyk J.L."/>
            <person name="Rokas A."/>
            <person name="Carro J."/>
            <person name="Camarero S."/>
            <person name="Ferreira P."/>
            <person name="Molpeceres G."/>
            <person name="Ruiz-Duenas F.J."/>
            <person name="Serrano A."/>
            <person name="Henrissat B."/>
            <person name="Drula E."/>
            <person name="Hughes K.W."/>
            <person name="Mata J.L."/>
            <person name="Ishikawa N.K."/>
            <person name="Vargas-Isla R."/>
            <person name="Ushijima S."/>
            <person name="Smith C.A."/>
            <person name="Ahrendt S."/>
            <person name="Andreopoulos W."/>
            <person name="He G."/>
            <person name="Labutti K."/>
            <person name="Lipzen A."/>
            <person name="Ng V."/>
            <person name="Sandor L."/>
            <person name="Barry K."/>
            <person name="Martinez A.T."/>
            <person name="Xiao Y."/>
            <person name="Gibbons J.G."/>
            <person name="Terashima K."/>
            <person name="Hibbett D.S."/>
            <person name="Grigoriev I.V."/>
        </authorList>
    </citation>
    <scope>NUCLEOTIDE SEQUENCE</scope>
    <source>
        <strain evidence="3">Sp2 HRB7682 ss15</strain>
    </source>
</reference>
<dbReference type="EMBL" id="JANVFS010000023">
    <property type="protein sequence ID" value="KAJ4474671.1"/>
    <property type="molecule type" value="Genomic_DNA"/>
</dbReference>
<proteinExistence type="predicted"/>